<name>A0ABQ1L354_9BURK</name>
<feature type="transmembrane region" description="Helical" evidence="6">
    <location>
        <begin position="181"/>
        <end position="202"/>
    </location>
</feature>
<reference evidence="8" key="1">
    <citation type="journal article" date="2019" name="Int. J. Syst. Evol. Microbiol.">
        <title>The Global Catalogue of Microorganisms (GCM) 10K type strain sequencing project: providing services to taxonomists for standard genome sequencing and annotation.</title>
        <authorList>
            <consortium name="The Broad Institute Genomics Platform"/>
            <consortium name="The Broad Institute Genome Sequencing Center for Infectious Disease"/>
            <person name="Wu L."/>
            <person name="Ma J."/>
        </authorList>
    </citation>
    <scope>NUCLEOTIDE SEQUENCE [LARGE SCALE GENOMIC DNA]</scope>
    <source>
        <strain evidence="8">CGMCC 1.15931</strain>
    </source>
</reference>
<feature type="transmembrane region" description="Helical" evidence="6">
    <location>
        <begin position="69"/>
        <end position="87"/>
    </location>
</feature>
<keyword evidence="3 6" id="KW-0812">Transmembrane</keyword>
<proteinExistence type="predicted"/>
<dbReference type="Proteomes" id="UP000622638">
    <property type="component" value="Unassembled WGS sequence"/>
</dbReference>
<dbReference type="InterPro" id="IPR001123">
    <property type="entry name" value="LeuE-type"/>
</dbReference>
<sequence>MTTAAVFLSGLGLGASLIMAIGAQNAHVLRMGVQRRHVLLTVAACIVIDIALIGLGVAGAGALIEASPLLMAVARWGGAAFLLWYGLRCWARLGADAGLAGPATDAPVSAGAALGTVVAMSLLNPHVYLDTVVLLGSIGGRYPADQRPAFSAGAMVASLLWFSALGFGASRYATVLARPRVWLGIEALTGAVMVGLGVKLAFGG</sequence>
<feature type="transmembrane region" description="Helical" evidence="6">
    <location>
        <begin position="6"/>
        <end position="26"/>
    </location>
</feature>
<evidence type="ECO:0000256" key="3">
    <source>
        <dbReference type="ARBA" id="ARBA00022692"/>
    </source>
</evidence>
<keyword evidence="2" id="KW-1003">Cell membrane</keyword>
<comment type="subcellular location">
    <subcellularLocation>
        <location evidence="1">Cell membrane</location>
        <topology evidence="1">Multi-pass membrane protein</topology>
    </subcellularLocation>
</comment>
<organism evidence="7 8">
    <name type="scientific">Pseudoduganella buxea</name>
    <dbReference type="NCBI Taxonomy" id="1949069"/>
    <lineage>
        <taxon>Bacteria</taxon>
        <taxon>Pseudomonadati</taxon>
        <taxon>Pseudomonadota</taxon>
        <taxon>Betaproteobacteria</taxon>
        <taxon>Burkholderiales</taxon>
        <taxon>Oxalobacteraceae</taxon>
        <taxon>Telluria group</taxon>
        <taxon>Pseudoduganella</taxon>
    </lineage>
</organism>
<dbReference type="PANTHER" id="PTHR30086">
    <property type="entry name" value="ARGININE EXPORTER PROTEIN ARGO"/>
    <property type="match status" value="1"/>
</dbReference>
<keyword evidence="8" id="KW-1185">Reference proteome</keyword>
<dbReference type="Pfam" id="PF01810">
    <property type="entry name" value="LysE"/>
    <property type="match status" value="1"/>
</dbReference>
<dbReference type="EMBL" id="BMKG01000025">
    <property type="protein sequence ID" value="GGC18592.1"/>
    <property type="molecule type" value="Genomic_DNA"/>
</dbReference>
<evidence type="ECO:0000313" key="8">
    <source>
        <dbReference type="Proteomes" id="UP000622638"/>
    </source>
</evidence>
<feature type="transmembrane region" description="Helical" evidence="6">
    <location>
        <begin position="108"/>
        <end position="129"/>
    </location>
</feature>
<keyword evidence="5 6" id="KW-0472">Membrane</keyword>
<evidence type="ECO:0000256" key="4">
    <source>
        <dbReference type="ARBA" id="ARBA00022989"/>
    </source>
</evidence>
<evidence type="ECO:0000256" key="5">
    <source>
        <dbReference type="ARBA" id="ARBA00023136"/>
    </source>
</evidence>
<feature type="transmembrane region" description="Helical" evidence="6">
    <location>
        <begin position="38"/>
        <end position="63"/>
    </location>
</feature>
<evidence type="ECO:0000256" key="6">
    <source>
        <dbReference type="SAM" id="Phobius"/>
    </source>
</evidence>
<accession>A0ABQ1L354</accession>
<comment type="caution">
    <text evidence="7">The sequence shown here is derived from an EMBL/GenBank/DDBJ whole genome shotgun (WGS) entry which is preliminary data.</text>
</comment>
<dbReference type="PANTHER" id="PTHR30086:SF20">
    <property type="entry name" value="ARGININE EXPORTER PROTEIN ARGO-RELATED"/>
    <property type="match status" value="1"/>
</dbReference>
<keyword evidence="4 6" id="KW-1133">Transmembrane helix</keyword>
<gene>
    <name evidence="7" type="ORF">GCM10011572_45050</name>
</gene>
<evidence type="ECO:0000313" key="7">
    <source>
        <dbReference type="EMBL" id="GGC18592.1"/>
    </source>
</evidence>
<protein>
    <submittedName>
        <fullName evidence="7">Amino acid transporter</fullName>
    </submittedName>
</protein>
<evidence type="ECO:0000256" key="2">
    <source>
        <dbReference type="ARBA" id="ARBA00022475"/>
    </source>
</evidence>
<dbReference type="RefSeq" id="WP_229417621.1">
    <property type="nucleotide sequence ID" value="NZ_BMKG01000025.1"/>
</dbReference>
<feature type="transmembrane region" description="Helical" evidence="6">
    <location>
        <begin position="149"/>
        <end position="169"/>
    </location>
</feature>
<evidence type="ECO:0000256" key="1">
    <source>
        <dbReference type="ARBA" id="ARBA00004651"/>
    </source>
</evidence>